<evidence type="ECO:0000259" key="1">
    <source>
        <dbReference type="Pfam" id="PF04994"/>
    </source>
</evidence>
<reference evidence="2 3" key="1">
    <citation type="submission" date="2019-03" db="EMBL/GenBank/DDBJ databases">
        <title>Genomic Encyclopedia of Archaeal and Bacterial Type Strains, Phase II (KMG-II): from individual species to whole genera.</title>
        <authorList>
            <person name="Goeker M."/>
        </authorList>
    </citation>
    <scope>NUCLEOTIDE SEQUENCE [LARGE SCALE GENOMIC DNA]</scope>
    <source>
        <strain evidence="2 3">DSM 45499</strain>
    </source>
</reference>
<protein>
    <submittedName>
        <fullName evidence="2">TfoX-like protein</fullName>
    </submittedName>
</protein>
<dbReference type="EMBL" id="SOCP01000003">
    <property type="protein sequence ID" value="TDV55374.1"/>
    <property type="molecule type" value="Genomic_DNA"/>
</dbReference>
<dbReference type="PANTHER" id="PTHR36121">
    <property type="entry name" value="PROTEIN SXY"/>
    <property type="match status" value="1"/>
</dbReference>
<keyword evidence="3" id="KW-1185">Reference proteome</keyword>
<dbReference type="AlphaFoldDB" id="A0A4R7VZ49"/>
<evidence type="ECO:0000313" key="2">
    <source>
        <dbReference type="EMBL" id="TDV55374.1"/>
    </source>
</evidence>
<dbReference type="Proteomes" id="UP000294927">
    <property type="component" value="Unassembled WGS sequence"/>
</dbReference>
<dbReference type="PANTHER" id="PTHR36121:SF1">
    <property type="entry name" value="PROTEIN SXY"/>
    <property type="match status" value="1"/>
</dbReference>
<dbReference type="Pfam" id="PF04994">
    <property type="entry name" value="TfoX_C"/>
    <property type="match status" value="1"/>
</dbReference>
<dbReference type="Gene3D" id="1.10.150.20">
    <property type="entry name" value="5' to 3' exonuclease, C-terminal subdomain"/>
    <property type="match status" value="1"/>
</dbReference>
<comment type="caution">
    <text evidence="2">The sequence shown here is derived from an EMBL/GenBank/DDBJ whole genome shotgun (WGS) entry which is preliminary data.</text>
</comment>
<accession>A0A4R7VZ49</accession>
<proteinExistence type="predicted"/>
<organism evidence="2 3">
    <name type="scientific">Actinophytocola oryzae</name>
    <dbReference type="NCBI Taxonomy" id="502181"/>
    <lineage>
        <taxon>Bacteria</taxon>
        <taxon>Bacillati</taxon>
        <taxon>Actinomycetota</taxon>
        <taxon>Actinomycetes</taxon>
        <taxon>Pseudonocardiales</taxon>
        <taxon>Pseudonocardiaceae</taxon>
    </lineage>
</organism>
<sequence length="68" mass="7249">MTDLRSLPNIGPALAADLDAVGVTDVETLREVGAEEAARRLAEVGRRDCVHATRALHGALAGVRWTTR</sequence>
<dbReference type="InterPro" id="IPR047525">
    <property type="entry name" value="TfoX-like"/>
</dbReference>
<dbReference type="InterPro" id="IPR007077">
    <property type="entry name" value="TfoX_C"/>
</dbReference>
<evidence type="ECO:0000313" key="3">
    <source>
        <dbReference type="Proteomes" id="UP000294927"/>
    </source>
</evidence>
<name>A0A4R7VZ49_9PSEU</name>
<feature type="domain" description="TfoX C-terminal" evidence="1">
    <location>
        <begin position="3"/>
        <end position="66"/>
    </location>
</feature>
<dbReference type="OrthoDB" id="4225809at2"/>
<gene>
    <name evidence="2" type="ORF">CLV71_103615</name>
</gene>